<dbReference type="PROSITE" id="PS51257">
    <property type="entry name" value="PROKAR_LIPOPROTEIN"/>
    <property type="match status" value="1"/>
</dbReference>
<evidence type="ECO:0000256" key="1">
    <source>
        <dbReference type="ARBA" id="ARBA00007447"/>
    </source>
</evidence>
<feature type="transmembrane region" description="Helical" evidence="10">
    <location>
        <begin position="499"/>
        <end position="520"/>
    </location>
</feature>
<dbReference type="AlphaFoldDB" id="A0AAV9J1H8"/>
<gene>
    <name evidence="13" type="ORF">CDCA_CDCA16G4218</name>
</gene>
<evidence type="ECO:0000256" key="8">
    <source>
        <dbReference type="PIRSR" id="PIRSR601461-2"/>
    </source>
</evidence>
<reference evidence="13 14" key="1">
    <citation type="submission" date="2022-07" db="EMBL/GenBank/DDBJ databases">
        <title>Genome-wide signatures of adaptation to extreme environments.</title>
        <authorList>
            <person name="Cho C.H."/>
            <person name="Yoon H.S."/>
        </authorList>
    </citation>
    <scope>NUCLEOTIDE SEQUENCE [LARGE SCALE GENOMIC DNA]</scope>
    <source>
        <strain evidence="13 14">DBV 063 E5</strain>
    </source>
</reference>
<accession>A0AAV9J1H8</accession>
<keyword evidence="8" id="KW-1015">Disulfide bond</keyword>
<keyword evidence="10" id="KW-1133">Transmembrane helix</keyword>
<keyword evidence="3 11" id="KW-0732">Signal</keyword>
<feature type="disulfide bond" evidence="8">
    <location>
        <begin position="120"/>
        <end position="142"/>
    </location>
</feature>
<evidence type="ECO:0000313" key="13">
    <source>
        <dbReference type="EMBL" id="KAK4538193.1"/>
    </source>
</evidence>
<protein>
    <recommendedName>
        <fullName evidence="12">Peptidase A1 domain-containing protein</fullName>
    </recommendedName>
</protein>
<dbReference type="InterPro" id="IPR001461">
    <property type="entry name" value="Aspartic_peptidase_A1"/>
</dbReference>
<dbReference type="GO" id="GO:0006508">
    <property type="term" value="P:proteolysis"/>
    <property type="evidence" value="ECO:0007669"/>
    <property type="project" value="UniProtKB-KW"/>
</dbReference>
<dbReference type="EMBL" id="JANCYW010000016">
    <property type="protein sequence ID" value="KAK4538193.1"/>
    <property type="molecule type" value="Genomic_DNA"/>
</dbReference>
<evidence type="ECO:0000256" key="6">
    <source>
        <dbReference type="ARBA" id="ARBA00023145"/>
    </source>
</evidence>
<evidence type="ECO:0000313" key="14">
    <source>
        <dbReference type="Proteomes" id="UP001301350"/>
    </source>
</evidence>
<keyword evidence="5 9" id="KW-0378">Hydrolase</keyword>
<dbReference type="Proteomes" id="UP001301350">
    <property type="component" value="Unassembled WGS sequence"/>
</dbReference>
<dbReference type="InterPro" id="IPR001969">
    <property type="entry name" value="Aspartic_peptidase_AS"/>
</dbReference>
<evidence type="ECO:0000256" key="7">
    <source>
        <dbReference type="PIRSR" id="PIRSR601461-1"/>
    </source>
</evidence>
<dbReference type="SUPFAM" id="SSF50630">
    <property type="entry name" value="Acid proteases"/>
    <property type="match status" value="1"/>
</dbReference>
<proteinExistence type="inferred from homology"/>
<comment type="caution">
    <text evidence="13">The sequence shown here is derived from an EMBL/GenBank/DDBJ whole genome shotgun (WGS) entry which is preliminary data.</text>
</comment>
<name>A0AAV9J1H8_CYACA</name>
<dbReference type="CDD" id="cd05471">
    <property type="entry name" value="pepsin_like"/>
    <property type="match status" value="1"/>
</dbReference>
<dbReference type="PRINTS" id="PR00792">
    <property type="entry name" value="PEPSIN"/>
</dbReference>
<evidence type="ECO:0000256" key="9">
    <source>
        <dbReference type="RuleBase" id="RU000454"/>
    </source>
</evidence>
<dbReference type="PANTHER" id="PTHR47965">
    <property type="entry name" value="ASPARTYL PROTEASE-RELATED"/>
    <property type="match status" value="1"/>
</dbReference>
<feature type="chain" id="PRO_5043866351" description="Peptidase A1 domain-containing protein" evidence="11">
    <location>
        <begin position="28"/>
        <end position="560"/>
    </location>
</feature>
<keyword evidence="4 9" id="KW-0064">Aspartyl protease</keyword>
<keyword evidence="10" id="KW-0812">Transmembrane</keyword>
<evidence type="ECO:0000256" key="4">
    <source>
        <dbReference type="ARBA" id="ARBA00022750"/>
    </source>
</evidence>
<dbReference type="Gene3D" id="2.40.70.10">
    <property type="entry name" value="Acid Proteases"/>
    <property type="match status" value="2"/>
</dbReference>
<dbReference type="PANTHER" id="PTHR47965:SF12">
    <property type="entry name" value="ASPARTIC PROTEINASE 3-RELATED"/>
    <property type="match status" value="1"/>
</dbReference>
<feature type="active site" evidence="7">
    <location>
        <position position="328"/>
    </location>
</feature>
<keyword evidence="2 9" id="KW-0645">Protease</keyword>
<organism evidence="13 14">
    <name type="scientific">Cyanidium caldarium</name>
    <name type="common">Red alga</name>
    <dbReference type="NCBI Taxonomy" id="2771"/>
    <lineage>
        <taxon>Eukaryota</taxon>
        <taxon>Rhodophyta</taxon>
        <taxon>Bangiophyceae</taxon>
        <taxon>Cyanidiales</taxon>
        <taxon>Cyanidiaceae</taxon>
        <taxon>Cyanidium</taxon>
    </lineage>
</organism>
<dbReference type="PROSITE" id="PS00141">
    <property type="entry name" value="ASP_PROTEASE"/>
    <property type="match status" value="1"/>
</dbReference>
<dbReference type="PROSITE" id="PS51767">
    <property type="entry name" value="PEPTIDASE_A1"/>
    <property type="match status" value="1"/>
</dbReference>
<evidence type="ECO:0000256" key="11">
    <source>
        <dbReference type="SAM" id="SignalP"/>
    </source>
</evidence>
<keyword evidence="6" id="KW-0865">Zymogen</keyword>
<evidence type="ECO:0000256" key="2">
    <source>
        <dbReference type="ARBA" id="ARBA00022670"/>
    </source>
</evidence>
<evidence type="ECO:0000256" key="10">
    <source>
        <dbReference type="SAM" id="Phobius"/>
    </source>
</evidence>
<comment type="similarity">
    <text evidence="1 9">Belongs to the peptidase A1 family.</text>
</comment>
<dbReference type="InterPro" id="IPR021109">
    <property type="entry name" value="Peptidase_aspartic_dom_sf"/>
</dbReference>
<feature type="domain" description="Peptidase A1" evidence="12">
    <location>
        <begin position="91"/>
        <end position="454"/>
    </location>
</feature>
<feature type="signal peptide" evidence="11">
    <location>
        <begin position="1"/>
        <end position="27"/>
    </location>
</feature>
<evidence type="ECO:0000259" key="12">
    <source>
        <dbReference type="PROSITE" id="PS51767"/>
    </source>
</evidence>
<keyword evidence="10" id="KW-0472">Membrane</keyword>
<dbReference type="InterPro" id="IPR034164">
    <property type="entry name" value="Pepsin-like_dom"/>
</dbReference>
<keyword evidence="14" id="KW-1185">Reference proteome</keyword>
<evidence type="ECO:0000256" key="5">
    <source>
        <dbReference type="ARBA" id="ARBA00022801"/>
    </source>
</evidence>
<evidence type="ECO:0000256" key="3">
    <source>
        <dbReference type="ARBA" id="ARBA00022729"/>
    </source>
</evidence>
<sequence>MRSAAVVAWLATLGCLICLFLTVKAEAEGIVVPLVKRPGTLSRVFSYPRRHGELAVRMGRPPSLTRASANNASGELPVNPLGGGLVNVGEYYVNITVDGQTVHVQVDTGSSALAFPLAPCVRCLQGDRRVNLVRYNESAVPCSDTSVCKRSSCTPLCGACSPNSRACCSPVETDACGFLLVYGDGSFALGALHTGRVTMNATGITVDPAYFGGILLDSPSFEHPDVDGIWGMAYPALACNPSCVTPLFDSMVQTGAVPRNMFSLCMTETGGAMVLGGEAGPEIRAGEYAWVPMMDKSRPMYYQVGLESLSVGDNGTSLLPGIRSAIVDSGTTLLVVSESSFRKLREHFQRHYCRQVPGLCGSRTWFDPQQCATLSDSQVARLPTINFALAGGVQLSLPPDVYMIKAASHGRVYRCLGMQYLSGGLVASSIILGDTFMRRYVTVFDRAKSRIGFAESRPDCGLNTLPVSTVASSAAAPPSLLSSIGGVSATVWSAFRRHAIIWLATLLAVAAVAVLTVVVCRKRAGRNGAAHQRDGLLGTSDARSSPSGRNVAEERLLANA</sequence>
<dbReference type="GO" id="GO:0004190">
    <property type="term" value="F:aspartic-type endopeptidase activity"/>
    <property type="evidence" value="ECO:0007669"/>
    <property type="project" value="UniProtKB-KW"/>
</dbReference>
<feature type="active site" evidence="7">
    <location>
        <position position="107"/>
    </location>
</feature>
<dbReference type="Pfam" id="PF00026">
    <property type="entry name" value="Asp"/>
    <property type="match status" value="1"/>
</dbReference>
<dbReference type="InterPro" id="IPR033121">
    <property type="entry name" value="PEPTIDASE_A1"/>
</dbReference>